<dbReference type="Pfam" id="PF20791">
    <property type="entry name" value="Acyl-ACP_TE_C"/>
    <property type="match status" value="1"/>
</dbReference>
<dbReference type="InterPro" id="IPR029069">
    <property type="entry name" value="HotDog_dom_sf"/>
</dbReference>
<name>A0A7S3V2M9_9STRA</name>
<dbReference type="InterPro" id="IPR049427">
    <property type="entry name" value="Acyl-ACP_TE_C"/>
</dbReference>
<evidence type="ECO:0000259" key="1">
    <source>
        <dbReference type="Pfam" id="PF20791"/>
    </source>
</evidence>
<accession>A0A7S3V2M9</accession>
<sequence length="293" mass="33991">MQDNGFLMATDNHGFEFVAPWDISLFTTINFHDFNFEGYLLPSRLVSYSQEFSLCPGNMVVKMAQEGNLPIVRSMTFQWVTKDGPVGYGARIRIKIRERFGRVLGESTFSKHNTYYMFSEGQWVEIARHTLVLINTWNGRKKKLPDWFKEVPEDSSTFENGQHIQLIPKPSQVFSNPDRNWHPEHFSSDVMARPSDCDMNKHVNFANYVSMYENDRHYNGHGAHTCRCLYIEYMRETRIESLDSINLRIHAEKSEIVAGQLRTKLYLVKDAETTITRCLWIEDSDAAPKASSL</sequence>
<protein>
    <recommendedName>
        <fullName evidence="1">Acyl-ACP thioesterase-like C-terminal domain-containing protein</fullName>
    </recommendedName>
</protein>
<organism evidence="2">
    <name type="scientific">Aplanochytrium stocchinoi</name>
    <dbReference type="NCBI Taxonomy" id="215587"/>
    <lineage>
        <taxon>Eukaryota</taxon>
        <taxon>Sar</taxon>
        <taxon>Stramenopiles</taxon>
        <taxon>Bigyra</taxon>
        <taxon>Labyrinthulomycetes</taxon>
        <taxon>Thraustochytrida</taxon>
        <taxon>Thraustochytriidae</taxon>
        <taxon>Aplanochytrium</taxon>
    </lineage>
</organism>
<evidence type="ECO:0000313" key="2">
    <source>
        <dbReference type="EMBL" id="CAE0447962.1"/>
    </source>
</evidence>
<proteinExistence type="predicted"/>
<feature type="domain" description="Acyl-ACP thioesterase-like C-terminal" evidence="1">
    <location>
        <begin position="186"/>
        <end position="255"/>
    </location>
</feature>
<dbReference type="EMBL" id="HBIN01023284">
    <property type="protein sequence ID" value="CAE0447962.1"/>
    <property type="molecule type" value="Transcribed_RNA"/>
</dbReference>
<dbReference type="Gene3D" id="3.10.129.10">
    <property type="entry name" value="Hotdog Thioesterase"/>
    <property type="match status" value="1"/>
</dbReference>
<dbReference type="AlphaFoldDB" id="A0A7S3V2M9"/>
<gene>
    <name evidence="2" type="ORF">ASTO00021_LOCUS17926</name>
</gene>
<dbReference type="SUPFAM" id="SSF54637">
    <property type="entry name" value="Thioesterase/thiol ester dehydrase-isomerase"/>
    <property type="match status" value="1"/>
</dbReference>
<reference evidence="2" key="1">
    <citation type="submission" date="2021-01" db="EMBL/GenBank/DDBJ databases">
        <authorList>
            <person name="Corre E."/>
            <person name="Pelletier E."/>
            <person name="Niang G."/>
            <person name="Scheremetjew M."/>
            <person name="Finn R."/>
            <person name="Kale V."/>
            <person name="Holt S."/>
            <person name="Cochrane G."/>
            <person name="Meng A."/>
            <person name="Brown T."/>
            <person name="Cohen L."/>
        </authorList>
    </citation>
    <scope>NUCLEOTIDE SEQUENCE</scope>
    <source>
        <strain evidence="2">GSBS06</strain>
    </source>
</reference>